<organism evidence="3 4">
    <name type="scientific">Acidovorax carolinensis</name>
    <dbReference type="NCBI Taxonomy" id="553814"/>
    <lineage>
        <taxon>Bacteria</taxon>
        <taxon>Pseudomonadati</taxon>
        <taxon>Pseudomonadota</taxon>
        <taxon>Betaproteobacteria</taxon>
        <taxon>Burkholderiales</taxon>
        <taxon>Comamonadaceae</taxon>
        <taxon>Acidovorax</taxon>
    </lineage>
</organism>
<evidence type="ECO:0000256" key="2">
    <source>
        <dbReference type="SAM" id="SignalP"/>
    </source>
</evidence>
<dbReference type="RefSeq" id="WP_086911877.1">
    <property type="nucleotide sequence ID" value="NZ_CP021359.1"/>
</dbReference>
<sequence>MKTFIASALMLLAPAFVMAQTPAQPAAKPAAKATANATTKAPAKAKTAKAEPPSSRTQLRSATGQVAAGIMAAEAALSPAELAIAERVHVGRIACELGAYVTLKADPASPGHFDVEGKGFKYRMAPVATSTGAVRLEDQKGGAVWLQIANKSMLMDQKRGQRLADECMSPEQNLVAESLKKNPPPSVFEPLPVAKK</sequence>
<dbReference type="AlphaFoldDB" id="A0A240TRN2"/>
<feature type="chain" id="PRO_5044262418" evidence="2">
    <location>
        <begin position="20"/>
        <end position="196"/>
    </location>
</feature>
<feature type="compositionally biased region" description="Low complexity" evidence="1">
    <location>
        <begin position="29"/>
        <end position="53"/>
    </location>
</feature>
<evidence type="ECO:0000313" key="4">
    <source>
        <dbReference type="Proteomes" id="UP000194432"/>
    </source>
</evidence>
<dbReference type="Proteomes" id="UP000194432">
    <property type="component" value="Chromosome 1"/>
</dbReference>
<feature type="signal peptide" evidence="2">
    <location>
        <begin position="1"/>
        <end position="19"/>
    </location>
</feature>
<feature type="region of interest" description="Disordered" evidence="1">
    <location>
        <begin position="174"/>
        <end position="196"/>
    </location>
</feature>
<keyword evidence="4" id="KW-1185">Reference proteome</keyword>
<accession>A0A240U0F7</accession>
<proteinExistence type="predicted"/>
<reference evidence="3 4" key="1">
    <citation type="submission" date="2017-05" db="EMBL/GenBank/DDBJ databases">
        <title>Polyphasic characterization of four soil-derived phenanthrene-degrading Acidovorax strains and proposal of Acidovorax phenanthrenivorans sp. nov.</title>
        <authorList>
            <person name="Singleton D.R."/>
            <person name="Lee J."/>
            <person name="Dickey A.N."/>
            <person name="Stroud A."/>
            <person name="Scholl E.H."/>
            <person name="Wright F.A."/>
            <person name="Aitken M.D."/>
        </authorList>
    </citation>
    <scope>NUCLEOTIDE SEQUENCE [LARGE SCALE GENOMIC DNA]</scope>
    <source>
        <strain evidence="3">NA3</strain>
    </source>
</reference>
<evidence type="ECO:0000313" key="3">
    <source>
        <dbReference type="EMBL" id="ART51326.1"/>
    </source>
</evidence>
<keyword evidence="2" id="KW-0732">Signal</keyword>
<feature type="region of interest" description="Disordered" evidence="1">
    <location>
        <begin position="29"/>
        <end position="56"/>
    </location>
</feature>
<name>A0A240TRN2_9BURK</name>
<evidence type="ECO:0000256" key="1">
    <source>
        <dbReference type="SAM" id="MobiDB-lite"/>
    </source>
</evidence>
<accession>A0A240TRN2</accession>
<protein>
    <submittedName>
        <fullName evidence="3">Uncharacterized protein</fullName>
    </submittedName>
</protein>
<dbReference type="KEGG" id="acin:CBP34_06105"/>
<dbReference type="KEGG" id="acid:CBP33_06325"/>
<gene>
    <name evidence="3" type="ORF">CBP34_06105</name>
</gene>
<dbReference type="EMBL" id="CP021361">
    <property type="protein sequence ID" value="ART51326.1"/>
    <property type="molecule type" value="Genomic_DNA"/>
</dbReference>